<feature type="transmembrane region" description="Helical" evidence="1">
    <location>
        <begin position="297"/>
        <end position="315"/>
    </location>
</feature>
<dbReference type="STRING" id="1302689.RG47T_3445"/>
<dbReference type="Pfam" id="PF14093">
    <property type="entry name" value="DUF4271"/>
    <property type="match status" value="1"/>
</dbReference>
<feature type="transmembrane region" description="Helical" evidence="1">
    <location>
        <begin position="146"/>
        <end position="165"/>
    </location>
</feature>
<dbReference type="InterPro" id="IPR025367">
    <property type="entry name" value="DUF4271"/>
</dbReference>
<name>A0A1Q6A1W9_9SPHI</name>
<comment type="caution">
    <text evidence="2">The sequence shown here is derived from an EMBL/GenBank/DDBJ whole genome shotgun (WGS) entry which is preliminary data.</text>
</comment>
<proteinExistence type="predicted"/>
<protein>
    <recommendedName>
        <fullName evidence="4">DUF4271 domain-containing protein</fullName>
    </recommendedName>
</protein>
<accession>A0A1Q6A1W9</accession>
<keyword evidence="1" id="KW-1133">Transmembrane helix</keyword>
<dbReference type="Proteomes" id="UP000186720">
    <property type="component" value="Unassembled WGS sequence"/>
</dbReference>
<keyword evidence="3" id="KW-1185">Reference proteome</keyword>
<evidence type="ECO:0000313" key="3">
    <source>
        <dbReference type="Proteomes" id="UP000186720"/>
    </source>
</evidence>
<evidence type="ECO:0000313" key="2">
    <source>
        <dbReference type="EMBL" id="OKS87981.1"/>
    </source>
</evidence>
<keyword evidence="1" id="KW-0472">Membrane</keyword>
<feature type="transmembrane region" description="Helical" evidence="1">
    <location>
        <begin position="192"/>
        <end position="213"/>
    </location>
</feature>
<evidence type="ECO:0008006" key="4">
    <source>
        <dbReference type="Google" id="ProtNLM"/>
    </source>
</evidence>
<sequence>MFIDMYHHCKVNKRIIKLNLCRLTTWYFMRIALFCILFIGLWQVGFAQQDSAATYTRPDTFYRKRVPSAAQQLLDSVAAAQRTRDAFMIDSVAMQYIKQPDIARHNQFVDLMLKTEAYQGYGFMAMPSSKQSIVREGHYRRTRDRGIILIIVALITYAALLNRAVSKDIINVVQSFYSKRVLSQVSKEDGLLSSWAFIGLFLLFGLTFGLFLYQISSYYEIFYRISGIQLFISLSILIIALFAVKLLILRFIGFIFNISKVVAEYITTLYLTYFNITFVFLPVSLCFSLLAAKYIPYMLVVVLVIVVIIFIWQYLRSSVNIISTFQFPKFYLFIYLCALEICPILILIKALNIRT</sequence>
<feature type="transmembrane region" description="Helical" evidence="1">
    <location>
        <begin position="270"/>
        <end position="290"/>
    </location>
</feature>
<feature type="transmembrane region" description="Helical" evidence="1">
    <location>
        <begin position="330"/>
        <end position="351"/>
    </location>
</feature>
<feature type="transmembrane region" description="Helical" evidence="1">
    <location>
        <begin position="27"/>
        <end position="47"/>
    </location>
</feature>
<gene>
    <name evidence="2" type="ORF">RG47T_3445</name>
</gene>
<feature type="transmembrane region" description="Helical" evidence="1">
    <location>
        <begin position="234"/>
        <end position="258"/>
    </location>
</feature>
<organism evidence="2 3">
    <name type="scientific">Mucilaginibacter polytrichastri</name>
    <dbReference type="NCBI Taxonomy" id="1302689"/>
    <lineage>
        <taxon>Bacteria</taxon>
        <taxon>Pseudomonadati</taxon>
        <taxon>Bacteroidota</taxon>
        <taxon>Sphingobacteriia</taxon>
        <taxon>Sphingobacteriales</taxon>
        <taxon>Sphingobacteriaceae</taxon>
        <taxon>Mucilaginibacter</taxon>
    </lineage>
</organism>
<dbReference type="EMBL" id="MPPL01000001">
    <property type="protein sequence ID" value="OKS87981.1"/>
    <property type="molecule type" value="Genomic_DNA"/>
</dbReference>
<reference evidence="2 3" key="1">
    <citation type="submission" date="2016-11" db="EMBL/GenBank/DDBJ databases">
        <title>Whole Genome Sequencing of Mucilaginibacter polytrichastri RG4-7(T) isolated from the moss sample.</title>
        <authorList>
            <person name="Li Y."/>
        </authorList>
    </citation>
    <scope>NUCLEOTIDE SEQUENCE [LARGE SCALE GENOMIC DNA]</scope>
    <source>
        <strain evidence="2 3">RG4-7</strain>
    </source>
</reference>
<keyword evidence="1" id="KW-0812">Transmembrane</keyword>
<dbReference type="AlphaFoldDB" id="A0A1Q6A1W9"/>
<evidence type="ECO:0000256" key="1">
    <source>
        <dbReference type="SAM" id="Phobius"/>
    </source>
</evidence>